<feature type="non-terminal residue" evidence="1">
    <location>
        <position position="287"/>
    </location>
</feature>
<comment type="caution">
    <text evidence="1">The sequence shown here is derived from an EMBL/GenBank/DDBJ whole genome shotgun (WGS) entry which is preliminary data.</text>
</comment>
<sequence>MCIGGEALPSSLSVLRTLRSVLTGSLEPLGGTRMVCYMYYTDVFVGQTDNNIVKLKNALNAELNGFDSDDLTQLVQGLCLFMGYPSCLCKPKKSVGESLEKISKELKEELKNYKCKFISIPKPSLNCSSCSTSSVVCKCCVLDCILKVQKCKCVQGGSNKNCTCSNDDTNKRCCKDLLEKLKASLSLLNLKADMEKLCQCTDSDCCVDGVCTVDSSKCPFCKNLQTPKDYTVTGLGLLRPSPKRLAERLEGFFGDGQPKDGCSCKCNGSTPSCCCLACGTGKCLKSC</sequence>
<proteinExistence type="predicted"/>
<reference evidence="1" key="1">
    <citation type="journal article" date="2014" name="Nucleic Acids Res.">
        <title>The evolutionary dynamics of variant antigen genes in Babesia reveal a history of genomic innovation underlying host-parasite interaction.</title>
        <authorList>
            <person name="Jackson A.P."/>
            <person name="Otto T.D."/>
            <person name="Darby A."/>
            <person name="Ramaprasad A."/>
            <person name="Xia D."/>
            <person name="Echaide I.E."/>
            <person name="Farber M."/>
            <person name="Gahlot S."/>
            <person name="Gamble J."/>
            <person name="Gupta D."/>
            <person name="Gupta Y."/>
            <person name="Jackson L."/>
            <person name="Malandrin L."/>
            <person name="Malas T.B."/>
            <person name="Moussa E."/>
            <person name="Nair M."/>
            <person name="Reid A.J."/>
            <person name="Sanders M."/>
            <person name="Sharma J."/>
            <person name="Tracey A."/>
            <person name="Quail M.A."/>
            <person name="Weir W."/>
            <person name="Wastling J.M."/>
            <person name="Hall N."/>
            <person name="Willadsen P."/>
            <person name="Lingelbach K."/>
            <person name="Shiels B."/>
            <person name="Tait A."/>
            <person name="Berriman M."/>
            <person name="Allred D.R."/>
            <person name="Pain A."/>
        </authorList>
    </citation>
    <scope>NUCLEOTIDE SEQUENCE</scope>
    <source>
        <strain evidence="1">1802A</strain>
    </source>
</reference>
<accession>A0AAD9GIN0</accession>
<reference evidence="1" key="2">
    <citation type="submission" date="2021-05" db="EMBL/GenBank/DDBJ databases">
        <authorList>
            <person name="Pain A."/>
        </authorList>
    </citation>
    <scope>NUCLEOTIDE SEQUENCE</scope>
    <source>
        <strain evidence="1">1802A</strain>
    </source>
</reference>
<evidence type="ECO:0000313" key="1">
    <source>
        <dbReference type="EMBL" id="KAK1939103.1"/>
    </source>
</evidence>
<evidence type="ECO:0000313" key="2">
    <source>
        <dbReference type="Proteomes" id="UP001195914"/>
    </source>
</evidence>
<gene>
    <name evidence="1" type="ORF">X943_000849</name>
</gene>
<dbReference type="AlphaFoldDB" id="A0AAD9GIN0"/>
<keyword evidence="2" id="KW-1185">Reference proteome</keyword>
<dbReference type="Proteomes" id="UP001195914">
    <property type="component" value="Unassembled WGS sequence"/>
</dbReference>
<organism evidence="1 2">
    <name type="scientific">Babesia divergens</name>
    <dbReference type="NCBI Taxonomy" id="32595"/>
    <lineage>
        <taxon>Eukaryota</taxon>
        <taxon>Sar</taxon>
        <taxon>Alveolata</taxon>
        <taxon>Apicomplexa</taxon>
        <taxon>Aconoidasida</taxon>
        <taxon>Piroplasmida</taxon>
        <taxon>Babesiidae</taxon>
        <taxon>Babesia</taxon>
    </lineage>
</organism>
<dbReference type="EMBL" id="JAHBMH010000015">
    <property type="protein sequence ID" value="KAK1939103.1"/>
    <property type="molecule type" value="Genomic_DNA"/>
</dbReference>
<name>A0AAD9GIN0_BABDI</name>
<protein>
    <submittedName>
        <fullName evidence="1">Uncharacterized protein</fullName>
    </submittedName>
</protein>